<reference evidence="2" key="1">
    <citation type="journal article" date="2018" name="Virulence">
        <title>Coexistence of two novel resistance plasmids, blaKPC-2-carrying p14057A and tetA(A) -carrying p14057B, in Pseudomonas aeruginosa.</title>
        <authorList>
            <person name="Shi L."/>
            <person name="Liang Q."/>
            <person name="Feng J."/>
            <person name="Zhan Z."/>
            <person name="Zhao Y."/>
            <person name="Yang W."/>
            <person name="Yang H."/>
            <person name="Chen Y."/>
            <person name="Huang M."/>
            <person name="Tong Y."/>
            <person name="Li X."/>
            <person name="Yin Z."/>
            <person name="Wang J."/>
            <person name="Zhou D."/>
        </authorList>
    </citation>
    <scope>NUCLEOTIDE SEQUENCE</scope>
    <source>
        <plasmid evidence="2">p14057B</plasmid>
    </source>
</reference>
<dbReference type="AlphaFoldDB" id="A0A218MAW0"/>
<feature type="region of interest" description="Disordered" evidence="1">
    <location>
        <begin position="1"/>
        <end position="20"/>
    </location>
</feature>
<feature type="compositionally biased region" description="Polar residues" evidence="1">
    <location>
        <begin position="1"/>
        <end position="10"/>
    </location>
</feature>
<dbReference type="RefSeq" id="WP_172689485.1">
    <property type="nucleotide sequence ID" value="NZ_CP077975.1"/>
</dbReference>
<geneLocation type="plasmid" evidence="2">
    <name>p14057B</name>
</geneLocation>
<keyword evidence="2" id="KW-0614">Plasmid</keyword>
<organism evidence="2">
    <name type="scientific">Pseudomonas aeruginosa</name>
    <dbReference type="NCBI Taxonomy" id="287"/>
    <lineage>
        <taxon>Bacteria</taxon>
        <taxon>Pseudomonadati</taxon>
        <taxon>Pseudomonadota</taxon>
        <taxon>Gammaproteobacteria</taxon>
        <taxon>Pseudomonadales</taxon>
        <taxon>Pseudomonadaceae</taxon>
        <taxon>Pseudomonas</taxon>
    </lineage>
</organism>
<evidence type="ECO:0000256" key="1">
    <source>
        <dbReference type="SAM" id="MobiDB-lite"/>
    </source>
</evidence>
<dbReference type="EMBL" id="KY296096">
    <property type="protein sequence ID" value="ASD54131.1"/>
    <property type="molecule type" value="Genomic_DNA"/>
</dbReference>
<proteinExistence type="predicted"/>
<evidence type="ECO:0000313" key="2">
    <source>
        <dbReference type="EMBL" id="ASD54131.1"/>
    </source>
</evidence>
<sequence length="82" mass="9187">MDKHPSTTAEVSVHPSEEMSKAEVEVRLAIAGYLIPRLAGTPAGREVFEALISRFLNRYPHHKLLAHLLTAPEYLEHDDPES</sequence>
<protein>
    <submittedName>
        <fullName evidence="2">Uncharacterized protein</fullName>
    </submittedName>
</protein>
<name>A0A218MAW0_PSEAI</name>
<accession>A0A218MAW0</accession>